<dbReference type="AlphaFoldDB" id="A0A1Q5PSH4"/>
<dbReference type="PROSITE" id="PS51372">
    <property type="entry name" value="PRD_2"/>
    <property type="match status" value="1"/>
</dbReference>
<dbReference type="InterPro" id="IPR011608">
    <property type="entry name" value="PRD"/>
</dbReference>
<dbReference type="Gene3D" id="1.10.1790.10">
    <property type="entry name" value="PRD domain"/>
    <property type="match status" value="1"/>
</dbReference>
<gene>
    <name evidence="2" type="ORF">BM477_00465</name>
</gene>
<dbReference type="OrthoDB" id="9813552at2"/>
<proteinExistence type="predicted"/>
<dbReference type="EMBL" id="MPDM01000001">
    <property type="protein sequence ID" value="OKL50483.1"/>
    <property type="molecule type" value="Genomic_DNA"/>
</dbReference>
<keyword evidence="3" id="KW-1185">Reference proteome</keyword>
<feature type="domain" description="PRD" evidence="1">
    <location>
        <begin position="13"/>
        <end position="127"/>
    </location>
</feature>
<name>A0A1Q5PSH4_9ACTO</name>
<organism evidence="2 3">
    <name type="scientific">Boudabousia marimammalium</name>
    <dbReference type="NCBI Taxonomy" id="156892"/>
    <lineage>
        <taxon>Bacteria</taxon>
        <taxon>Bacillati</taxon>
        <taxon>Actinomycetota</taxon>
        <taxon>Actinomycetes</taxon>
        <taxon>Actinomycetales</taxon>
        <taxon>Actinomycetaceae</taxon>
        <taxon>Boudabousia</taxon>
    </lineage>
</organism>
<dbReference type="STRING" id="156892.BM477_00465"/>
<protein>
    <recommendedName>
        <fullName evidence="1">PRD domain-containing protein</fullName>
    </recommendedName>
</protein>
<dbReference type="GO" id="GO:0006355">
    <property type="term" value="P:regulation of DNA-templated transcription"/>
    <property type="evidence" value="ECO:0007669"/>
    <property type="project" value="InterPro"/>
</dbReference>
<reference evidence="3" key="1">
    <citation type="submission" date="2016-11" db="EMBL/GenBank/DDBJ databases">
        <title>Actinomyces gypaetusis sp. nov. isolated from Gypaetus barbatus in Qinghai Tibet Plateau China.</title>
        <authorList>
            <person name="Meng X."/>
        </authorList>
    </citation>
    <scope>NUCLEOTIDE SEQUENCE [LARGE SCALE GENOMIC DNA]</scope>
    <source>
        <strain evidence="3">DSM 15383</strain>
    </source>
</reference>
<dbReference type="Pfam" id="PF00874">
    <property type="entry name" value="PRD"/>
    <property type="match status" value="1"/>
</dbReference>
<accession>A0A1Q5PSH4</accession>
<dbReference type="Proteomes" id="UP000186465">
    <property type="component" value="Unassembled WGS sequence"/>
</dbReference>
<dbReference type="InterPro" id="IPR036634">
    <property type="entry name" value="PRD_sf"/>
</dbReference>
<dbReference type="SUPFAM" id="SSF63520">
    <property type="entry name" value="PTS-regulatory domain, PRD"/>
    <property type="match status" value="1"/>
</dbReference>
<evidence type="ECO:0000259" key="1">
    <source>
        <dbReference type="PROSITE" id="PS51372"/>
    </source>
</evidence>
<evidence type="ECO:0000313" key="3">
    <source>
        <dbReference type="Proteomes" id="UP000186465"/>
    </source>
</evidence>
<sequence length="128" mass="14642">MVTFDEQLQARSALFRKNASIPDGIVDIVEQLFHRGYFGTYCTDKNMGFLFSHLVAALTRNNEGDNSLEGLSQSQVDEILEKEPTVEKDVEDITKFLFEEHDISLPNEEKGYLMLHLAALKHKERNNP</sequence>
<dbReference type="RefSeq" id="WP_075360722.1">
    <property type="nucleotide sequence ID" value="NZ_MPDM01000001.1"/>
</dbReference>
<evidence type="ECO:0000313" key="2">
    <source>
        <dbReference type="EMBL" id="OKL50483.1"/>
    </source>
</evidence>
<comment type="caution">
    <text evidence="2">The sequence shown here is derived from an EMBL/GenBank/DDBJ whole genome shotgun (WGS) entry which is preliminary data.</text>
</comment>